<dbReference type="Pfam" id="PF04264">
    <property type="entry name" value="YceI"/>
    <property type="match status" value="1"/>
</dbReference>
<feature type="domain" description="Lipid/polyisoprenoid-binding YceI-like" evidence="1">
    <location>
        <begin position="28"/>
        <end position="177"/>
    </location>
</feature>
<keyword evidence="3" id="KW-1185">Reference proteome</keyword>
<accession>A0ABV5H9G5</accession>
<reference evidence="2 3" key="1">
    <citation type="submission" date="2024-09" db="EMBL/GenBank/DDBJ databases">
        <authorList>
            <person name="Sun Q."/>
            <person name="Mori K."/>
        </authorList>
    </citation>
    <scope>NUCLEOTIDE SEQUENCE [LARGE SCALE GENOMIC DNA]</scope>
    <source>
        <strain evidence="2 3">CECT 8365</strain>
    </source>
</reference>
<dbReference type="PANTHER" id="PTHR34406:SF1">
    <property type="entry name" value="PROTEIN YCEI"/>
    <property type="match status" value="1"/>
</dbReference>
<dbReference type="SMART" id="SM00867">
    <property type="entry name" value="YceI"/>
    <property type="match status" value="1"/>
</dbReference>
<protein>
    <submittedName>
        <fullName evidence="2">YceI family protein</fullName>
    </submittedName>
</protein>
<proteinExistence type="predicted"/>
<gene>
    <name evidence="2" type="ORF">ACFFVK_08090</name>
</gene>
<dbReference type="Gene3D" id="2.40.128.110">
    <property type="entry name" value="Lipid/polyisoprenoid-binding, YceI-like"/>
    <property type="match status" value="1"/>
</dbReference>
<evidence type="ECO:0000259" key="1">
    <source>
        <dbReference type="SMART" id="SM00867"/>
    </source>
</evidence>
<dbReference type="InterPro" id="IPR036761">
    <property type="entry name" value="TTHA0802/YceI-like_sf"/>
</dbReference>
<evidence type="ECO:0000313" key="2">
    <source>
        <dbReference type="EMBL" id="MFB9108535.1"/>
    </source>
</evidence>
<dbReference type="EMBL" id="JBHMFE010000011">
    <property type="protein sequence ID" value="MFB9108535.1"/>
    <property type="molecule type" value="Genomic_DNA"/>
</dbReference>
<evidence type="ECO:0000313" key="3">
    <source>
        <dbReference type="Proteomes" id="UP001589562"/>
    </source>
</evidence>
<dbReference type="InterPro" id="IPR007372">
    <property type="entry name" value="Lipid/polyisoprenoid-bd_YceI"/>
</dbReference>
<organism evidence="2 3">
    <name type="scientific">Flavobacterium gyeonganense</name>
    <dbReference type="NCBI Taxonomy" id="1310418"/>
    <lineage>
        <taxon>Bacteria</taxon>
        <taxon>Pseudomonadati</taxon>
        <taxon>Bacteroidota</taxon>
        <taxon>Flavobacteriia</taxon>
        <taxon>Flavobacteriales</taxon>
        <taxon>Flavobacteriaceae</taxon>
        <taxon>Flavobacterium</taxon>
    </lineage>
</organism>
<dbReference type="SUPFAM" id="SSF101874">
    <property type="entry name" value="YceI-like"/>
    <property type="match status" value="1"/>
</dbReference>
<dbReference type="RefSeq" id="WP_278008947.1">
    <property type="nucleotide sequence ID" value="NZ_CP121112.1"/>
</dbReference>
<dbReference type="Proteomes" id="UP001589562">
    <property type="component" value="Unassembled WGS sequence"/>
</dbReference>
<dbReference type="PANTHER" id="PTHR34406">
    <property type="entry name" value="PROTEIN YCEI"/>
    <property type="match status" value="1"/>
</dbReference>
<sequence length="179" mass="20450">MKINKLNIILFIGLLLAVSSFTNFSSSRWNIENNFSIHFAGSSVEGIFEKFKGEIIFNENALEASNFSLIIEVESIATGNWLKNRHAKNDKWLDADKYPNITFKSTKFFKTAAGYAVKGILTMHGIQKEITIPFTFSNQIFKGNFSVNRMDYKVGNMEWMSKKVSNEIKIDFSVPVIRK</sequence>
<comment type="caution">
    <text evidence="2">The sequence shown here is derived from an EMBL/GenBank/DDBJ whole genome shotgun (WGS) entry which is preliminary data.</text>
</comment>
<name>A0ABV5H9G5_9FLAO</name>